<feature type="region of interest" description="Disordered" evidence="4">
    <location>
        <begin position="1"/>
        <end position="31"/>
    </location>
</feature>
<sequence>MRDASNPRCCSPGTGCASRPSMPDASPNLPGRREVSMRIEVGRGGLLTTVQDLGRPGHAWLGVGRGGVADAYSARVANLLVGNREDAALLEITLSGPALHFPAAARIALCGADIEATANDEALPGWRPVELPAGSTLSLGRCRRGARAYLAIAGGVVVPRVLGSAATDLRGGLGGLAGRALRKGDALETGAPSRSVPARHAPSIAAWSINPSPDIDFHASTVAGLLPGADACAPRDVLSRHAWQVDAGSDRQGLRLTGPAIALSAPCRRPSEPVMPGTIQCPPDGQPIILLADAQTVGGYPRIGHVAQADLPRLAQLRPGETLCFHDIDAEEAVALQRAQQARLARIELAIQARLAR</sequence>
<dbReference type="GO" id="GO:0005524">
    <property type="term" value="F:ATP binding"/>
    <property type="evidence" value="ECO:0007669"/>
    <property type="project" value="UniProtKB-KW"/>
</dbReference>
<organism evidence="6 7">
    <name type="scientific">Alkalisalibacterium limincola</name>
    <dbReference type="NCBI Taxonomy" id="2699169"/>
    <lineage>
        <taxon>Bacteria</taxon>
        <taxon>Pseudomonadati</taxon>
        <taxon>Pseudomonadota</taxon>
        <taxon>Gammaproteobacteria</taxon>
        <taxon>Lysobacterales</taxon>
        <taxon>Lysobacteraceae</taxon>
        <taxon>Alkalisalibacterium</taxon>
    </lineage>
</organism>
<evidence type="ECO:0000259" key="5">
    <source>
        <dbReference type="SMART" id="SM00797"/>
    </source>
</evidence>
<comment type="caution">
    <text evidence="6">The sequence shown here is derived from an EMBL/GenBank/DDBJ whole genome shotgun (WGS) entry which is preliminary data.</text>
</comment>
<dbReference type="AlphaFoldDB" id="A0A5C8KQT2"/>
<evidence type="ECO:0000256" key="1">
    <source>
        <dbReference type="ARBA" id="ARBA00022741"/>
    </source>
</evidence>
<accession>A0A5C8KQT2</accession>
<dbReference type="GO" id="GO:0016787">
    <property type="term" value="F:hydrolase activity"/>
    <property type="evidence" value="ECO:0007669"/>
    <property type="project" value="UniProtKB-KW"/>
</dbReference>
<dbReference type="SUPFAM" id="SSF50891">
    <property type="entry name" value="Cyclophilin-like"/>
    <property type="match status" value="1"/>
</dbReference>
<dbReference type="InterPro" id="IPR003778">
    <property type="entry name" value="CT_A_B"/>
</dbReference>
<name>A0A5C8KQT2_9GAMM</name>
<proteinExistence type="predicted"/>
<keyword evidence="1" id="KW-0547">Nucleotide-binding</keyword>
<dbReference type="PANTHER" id="PTHR43309:SF3">
    <property type="entry name" value="5-OXOPROLINASE SUBUNIT C"/>
    <property type="match status" value="1"/>
</dbReference>
<reference evidence="6 7" key="1">
    <citation type="submission" date="2019-08" db="EMBL/GenBank/DDBJ databases">
        <authorList>
            <person name="Karlyshev A.V."/>
        </authorList>
    </citation>
    <scope>NUCLEOTIDE SEQUENCE [LARGE SCALE GENOMIC DNA]</scope>
    <source>
        <strain evidence="6 7">Alg18-2.2</strain>
    </source>
</reference>
<keyword evidence="7" id="KW-1185">Reference proteome</keyword>
<dbReference type="PANTHER" id="PTHR43309">
    <property type="entry name" value="5-OXOPROLINASE SUBUNIT C"/>
    <property type="match status" value="1"/>
</dbReference>
<dbReference type="OrthoDB" id="9768696at2"/>
<protein>
    <submittedName>
        <fullName evidence="6">Biotin-dependent carboxyltransferase family protein</fullName>
    </submittedName>
</protein>
<keyword evidence="2" id="KW-0378">Hydrolase</keyword>
<evidence type="ECO:0000256" key="4">
    <source>
        <dbReference type="SAM" id="MobiDB-lite"/>
    </source>
</evidence>
<keyword evidence="3" id="KW-0067">ATP-binding</keyword>
<dbReference type="Gene3D" id="2.40.100.10">
    <property type="entry name" value="Cyclophilin-like"/>
    <property type="match status" value="1"/>
</dbReference>
<evidence type="ECO:0000256" key="3">
    <source>
        <dbReference type="ARBA" id="ARBA00022840"/>
    </source>
</evidence>
<evidence type="ECO:0000313" key="7">
    <source>
        <dbReference type="Proteomes" id="UP000321248"/>
    </source>
</evidence>
<dbReference type="EMBL" id="VRTS01000006">
    <property type="protein sequence ID" value="TXK62046.1"/>
    <property type="molecule type" value="Genomic_DNA"/>
</dbReference>
<evidence type="ECO:0000256" key="2">
    <source>
        <dbReference type="ARBA" id="ARBA00022801"/>
    </source>
</evidence>
<gene>
    <name evidence="6" type="ORF">FU658_09345</name>
</gene>
<dbReference type="NCBIfam" id="TIGR00724">
    <property type="entry name" value="urea_amlyse_rel"/>
    <property type="match status" value="1"/>
</dbReference>
<dbReference type="InterPro" id="IPR029000">
    <property type="entry name" value="Cyclophilin-like_dom_sf"/>
</dbReference>
<evidence type="ECO:0000313" key="6">
    <source>
        <dbReference type="EMBL" id="TXK62046.1"/>
    </source>
</evidence>
<dbReference type="InterPro" id="IPR052708">
    <property type="entry name" value="PxpC"/>
</dbReference>
<feature type="domain" description="Carboxyltransferase" evidence="5">
    <location>
        <begin position="60"/>
        <end position="343"/>
    </location>
</feature>
<dbReference type="Proteomes" id="UP000321248">
    <property type="component" value="Unassembled WGS sequence"/>
</dbReference>
<dbReference type="Pfam" id="PF02626">
    <property type="entry name" value="CT_A_B"/>
    <property type="match status" value="1"/>
</dbReference>
<dbReference type="SMART" id="SM00797">
    <property type="entry name" value="AHS2"/>
    <property type="match status" value="1"/>
</dbReference>